<evidence type="ECO:0008006" key="4">
    <source>
        <dbReference type="Google" id="ProtNLM"/>
    </source>
</evidence>
<protein>
    <recommendedName>
        <fullName evidence="4">T9SS type A sorting domain-containing protein</fullName>
    </recommendedName>
</protein>
<proteinExistence type="predicted"/>
<gene>
    <name evidence="2" type="ORF">H9S92_12910</name>
</gene>
<name>A0A923PJ75_9BACT</name>
<dbReference type="AlphaFoldDB" id="A0A923PJ75"/>
<sequence>MRLSSTLFASFARRSTGMMFLLSTVFSLFAAGSLGAQTATITWNGSAGDGDWNNASNWNGGLVPDGDDIARFGFGTPVINIGPSVGPAQILLAGGAALTLNADVAVGNGVVDQHGVSFGNGSLTVGPAGSLSINAPGSKNGLNASGAAPAFTITNQGTITITGGNDAISIQNNTNPAIINNSGTITVDGLKGMFLGGAVEVNNSGHMNFQNLPSALTIGSGSNSAAVFNNLPLGVVSAFGNKMNVNGTFINDGLYRSDSDQLIFVSPTGVCVNNAFYDYTTGVRPFALGNFTDNGIQVNRNFAAIDMGGTCFADIGEVSYNYFQFTGQNGTNYGASDASGVLDLTANIGFIPIEFPKVWTEEMGDGGTYFVALDNYCGQLPIVLSSFTGRAGKGVIELAWTTAREENNDFIVVEKLRAGGLFSEVGRVSGAGSTTEARAYTLEDQQPLPGTNTYRLRQVDYDGTQNLSEVITVQYTGQGALSAWAYPTLLSAGEALTLVLDRENVSATPLDLITASGRVLASFNGQSGSLRLPATLLPGIYILRPRSGNLEPIRLQIH</sequence>
<evidence type="ECO:0000313" key="3">
    <source>
        <dbReference type="Proteomes" id="UP000650081"/>
    </source>
</evidence>
<reference evidence="2" key="1">
    <citation type="submission" date="2020-08" db="EMBL/GenBank/DDBJ databases">
        <title>Lewinella bacteria from marine environments.</title>
        <authorList>
            <person name="Zhong Y."/>
        </authorList>
    </citation>
    <scope>NUCLEOTIDE SEQUENCE</scope>
    <source>
        <strain evidence="2">KCTC 42187</strain>
    </source>
</reference>
<dbReference type="RefSeq" id="WP_187467124.1">
    <property type="nucleotide sequence ID" value="NZ_JACSIT010000117.1"/>
</dbReference>
<feature type="chain" id="PRO_5037195955" description="T9SS type A sorting domain-containing protein" evidence="1">
    <location>
        <begin position="31"/>
        <end position="558"/>
    </location>
</feature>
<accession>A0A923PJ75</accession>
<feature type="signal peptide" evidence="1">
    <location>
        <begin position="1"/>
        <end position="30"/>
    </location>
</feature>
<keyword evidence="3" id="KW-1185">Reference proteome</keyword>
<dbReference type="EMBL" id="JACSIT010000117">
    <property type="protein sequence ID" value="MBC6995072.1"/>
    <property type="molecule type" value="Genomic_DNA"/>
</dbReference>
<evidence type="ECO:0000313" key="2">
    <source>
        <dbReference type="EMBL" id="MBC6995072.1"/>
    </source>
</evidence>
<comment type="caution">
    <text evidence="2">The sequence shown here is derived from an EMBL/GenBank/DDBJ whole genome shotgun (WGS) entry which is preliminary data.</text>
</comment>
<dbReference type="Proteomes" id="UP000650081">
    <property type="component" value="Unassembled WGS sequence"/>
</dbReference>
<keyword evidence="1" id="KW-0732">Signal</keyword>
<organism evidence="2 3">
    <name type="scientific">Neolewinella lacunae</name>
    <dbReference type="NCBI Taxonomy" id="1517758"/>
    <lineage>
        <taxon>Bacteria</taxon>
        <taxon>Pseudomonadati</taxon>
        <taxon>Bacteroidota</taxon>
        <taxon>Saprospiria</taxon>
        <taxon>Saprospirales</taxon>
        <taxon>Lewinellaceae</taxon>
        <taxon>Neolewinella</taxon>
    </lineage>
</organism>
<evidence type="ECO:0000256" key="1">
    <source>
        <dbReference type="SAM" id="SignalP"/>
    </source>
</evidence>